<name>A0A371G5M7_MUCPR</name>
<keyword evidence="2" id="KW-1185">Reference proteome</keyword>
<evidence type="ECO:0000313" key="2">
    <source>
        <dbReference type="Proteomes" id="UP000257109"/>
    </source>
</evidence>
<accession>A0A371G5M7</accession>
<dbReference type="EMBL" id="QJKJ01006679">
    <property type="protein sequence ID" value="RDX85858.1"/>
    <property type="molecule type" value="Genomic_DNA"/>
</dbReference>
<dbReference type="AlphaFoldDB" id="A0A371G5M7"/>
<comment type="caution">
    <text evidence="1">The sequence shown here is derived from an EMBL/GenBank/DDBJ whole genome shotgun (WGS) entry which is preliminary data.</text>
</comment>
<feature type="non-terminal residue" evidence="1">
    <location>
        <position position="1"/>
    </location>
</feature>
<evidence type="ECO:0000313" key="1">
    <source>
        <dbReference type="EMBL" id="RDX85858.1"/>
    </source>
</evidence>
<protein>
    <submittedName>
        <fullName evidence="1">Uncharacterized protein</fullName>
    </submittedName>
</protein>
<organism evidence="1 2">
    <name type="scientific">Mucuna pruriens</name>
    <name type="common">Velvet bean</name>
    <name type="synonym">Dolichos pruriens</name>
    <dbReference type="NCBI Taxonomy" id="157652"/>
    <lineage>
        <taxon>Eukaryota</taxon>
        <taxon>Viridiplantae</taxon>
        <taxon>Streptophyta</taxon>
        <taxon>Embryophyta</taxon>
        <taxon>Tracheophyta</taxon>
        <taxon>Spermatophyta</taxon>
        <taxon>Magnoliopsida</taxon>
        <taxon>eudicotyledons</taxon>
        <taxon>Gunneridae</taxon>
        <taxon>Pentapetalae</taxon>
        <taxon>rosids</taxon>
        <taxon>fabids</taxon>
        <taxon>Fabales</taxon>
        <taxon>Fabaceae</taxon>
        <taxon>Papilionoideae</taxon>
        <taxon>50 kb inversion clade</taxon>
        <taxon>NPAAA clade</taxon>
        <taxon>indigoferoid/millettioid clade</taxon>
        <taxon>Phaseoleae</taxon>
        <taxon>Mucuna</taxon>
    </lineage>
</organism>
<gene>
    <name evidence="1" type="ORF">CR513_32885</name>
</gene>
<sequence length="268" mass="30257">MLVTHNQAVNSSNGEEEDTLQRILRAVASLQARSDEQIRLNVEAEQRQMEADERHKKVEVRHMDDLKAAIVKAIVEKPRGAVTPPLTPSTQAFCAQPFSEEIDETNIGPPHPPSSLPNPDVYQWRQRSTELQVIPKDTARRSHELHPTEDHSLFGIDLLDKIVEEYIQLNSSSEDSEKFAEGTNEISCLEVANEEVDHEEVQDLPNFEDDHSETTDLGFEVELCELLDQVCNQEHLECTNDVKVKVAEAEESPIAQLATIFTAESRKK</sequence>
<proteinExistence type="predicted"/>
<dbReference type="Proteomes" id="UP000257109">
    <property type="component" value="Unassembled WGS sequence"/>
</dbReference>
<reference evidence="1" key="1">
    <citation type="submission" date="2018-05" db="EMBL/GenBank/DDBJ databases">
        <title>Draft genome of Mucuna pruriens seed.</title>
        <authorList>
            <person name="Nnadi N.E."/>
            <person name="Vos R."/>
            <person name="Hasami M.H."/>
            <person name="Devisetty U.K."/>
            <person name="Aguiy J.C."/>
        </authorList>
    </citation>
    <scope>NUCLEOTIDE SEQUENCE [LARGE SCALE GENOMIC DNA]</scope>
    <source>
        <strain evidence="1">JCA_2017</strain>
    </source>
</reference>